<dbReference type="GO" id="GO:0032259">
    <property type="term" value="P:methylation"/>
    <property type="evidence" value="ECO:0007669"/>
    <property type="project" value="UniProtKB-KW"/>
</dbReference>
<dbReference type="InterPro" id="IPR050508">
    <property type="entry name" value="Methyltransf_Superfamily"/>
</dbReference>
<dbReference type="RefSeq" id="WP_211860156.1">
    <property type="nucleotide sequence ID" value="NZ_JAAEDM010000002.1"/>
</dbReference>
<dbReference type="GO" id="GO:0008757">
    <property type="term" value="F:S-adenosylmethionine-dependent methyltransferase activity"/>
    <property type="evidence" value="ECO:0007669"/>
    <property type="project" value="InterPro"/>
</dbReference>
<comment type="caution">
    <text evidence="2">The sequence shown here is derived from an EMBL/GenBank/DDBJ whole genome shotgun (WGS) entry which is preliminary data.</text>
</comment>
<reference evidence="2" key="1">
    <citation type="submission" date="2020-01" db="EMBL/GenBank/DDBJ databases">
        <authorList>
            <person name="Rat A."/>
        </authorList>
    </citation>
    <scope>NUCLEOTIDE SEQUENCE</scope>
    <source>
        <strain evidence="2">LMG 31231</strain>
    </source>
</reference>
<protein>
    <submittedName>
        <fullName evidence="2">Class I SAM-dependent methyltransferase</fullName>
    </submittedName>
</protein>
<evidence type="ECO:0000259" key="1">
    <source>
        <dbReference type="Pfam" id="PF08241"/>
    </source>
</evidence>
<sequence>MSFPSQDPFWSEAARVVRDRATPGAGILAPDIFWWVFPRIHRYVRTVIAPEDRHDWAILHKGMLDALTRDALRDITARLQPMLANAVFVVFGPEAKAEEAEAIRASEHFQAFENALPGRMERPDPAPEAETDPVLPEPGIIAQFPAMTAAELRHAMNQFWRNGGYVYETLRDRTYYEELDRLIAEYLGACDGLDLLDLCCGTGRLARLVPGAHAVLGVDISTVALEMGRARHAHDARFRFAAMDTAALALPDAAFDRVLFIDAIEHVSDPARTLAETSRVLRPGGTAMITVTNRDGLNQRISRKLGSGEFVTNYQHLHEFTWAETQSMLAAVGLRAERADGIFLYPYWGVPGVDDTVRHLTDDDPEIVAATLDLGRRAGPEYAYAFAVLARKDR</sequence>
<dbReference type="Pfam" id="PF08241">
    <property type="entry name" value="Methyltransf_11"/>
    <property type="match status" value="1"/>
</dbReference>
<evidence type="ECO:0000313" key="2">
    <source>
        <dbReference type="EMBL" id="MBR0669778.1"/>
    </source>
</evidence>
<keyword evidence="2" id="KW-0808">Transferase</keyword>
<proteinExistence type="predicted"/>
<dbReference type="AlphaFoldDB" id="A0A9X9WRJ9"/>
<organism evidence="2 3">
    <name type="scientific">Neoroseomonas soli</name>
    <dbReference type="NCBI Taxonomy" id="1081025"/>
    <lineage>
        <taxon>Bacteria</taxon>
        <taxon>Pseudomonadati</taxon>
        <taxon>Pseudomonadota</taxon>
        <taxon>Alphaproteobacteria</taxon>
        <taxon>Acetobacterales</taxon>
        <taxon>Acetobacteraceae</taxon>
        <taxon>Neoroseomonas</taxon>
    </lineage>
</organism>
<dbReference type="InterPro" id="IPR013216">
    <property type="entry name" value="Methyltransf_11"/>
</dbReference>
<evidence type="ECO:0000313" key="3">
    <source>
        <dbReference type="Proteomes" id="UP001138751"/>
    </source>
</evidence>
<keyword evidence="2" id="KW-0489">Methyltransferase</keyword>
<gene>
    <name evidence="2" type="ORF">GXW76_01210</name>
</gene>
<dbReference type="EMBL" id="JAAEDM010000002">
    <property type="protein sequence ID" value="MBR0669778.1"/>
    <property type="molecule type" value="Genomic_DNA"/>
</dbReference>
<dbReference type="InterPro" id="IPR029063">
    <property type="entry name" value="SAM-dependent_MTases_sf"/>
</dbReference>
<dbReference type="PANTHER" id="PTHR42912">
    <property type="entry name" value="METHYLTRANSFERASE"/>
    <property type="match status" value="1"/>
</dbReference>
<feature type="domain" description="Methyltransferase type 11" evidence="1">
    <location>
        <begin position="196"/>
        <end position="288"/>
    </location>
</feature>
<dbReference type="CDD" id="cd02440">
    <property type="entry name" value="AdoMet_MTases"/>
    <property type="match status" value="1"/>
</dbReference>
<dbReference type="SUPFAM" id="SSF53335">
    <property type="entry name" value="S-adenosyl-L-methionine-dependent methyltransferases"/>
    <property type="match status" value="1"/>
</dbReference>
<reference evidence="2" key="2">
    <citation type="journal article" date="2021" name="Syst. Appl. Microbiol.">
        <title>Roseomonas hellenica sp. nov., isolated from roots of wild-growing Alkanna tinctoria.</title>
        <authorList>
            <person name="Rat A."/>
            <person name="Naranjo H.D."/>
            <person name="Lebbe L."/>
            <person name="Cnockaert M."/>
            <person name="Krigas N."/>
            <person name="Grigoriadou K."/>
            <person name="Maloupa E."/>
            <person name="Willems A."/>
        </authorList>
    </citation>
    <scope>NUCLEOTIDE SEQUENCE</scope>
    <source>
        <strain evidence="2">LMG 31231</strain>
    </source>
</reference>
<accession>A0A9X9WRJ9</accession>
<keyword evidence="3" id="KW-1185">Reference proteome</keyword>
<name>A0A9X9WRJ9_9PROT</name>
<dbReference type="Gene3D" id="3.40.50.150">
    <property type="entry name" value="Vaccinia Virus protein VP39"/>
    <property type="match status" value="1"/>
</dbReference>
<dbReference type="Proteomes" id="UP001138751">
    <property type="component" value="Unassembled WGS sequence"/>
</dbReference>